<dbReference type="EMBL" id="PIUM01000019">
    <property type="protein sequence ID" value="PKU23566.1"/>
    <property type="molecule type" value="Genomic_DNA"/>
</dbReference>
<gene>
    <name evidence="6" type="ORF">CWS72_16010</name>
</gene>
<dbReference type="GO" id="GO:1904680">
    <property type="term" value="F:peptide transmembrane transporter activity"/>
    <property type="evidence" value="ECO:0007669"/>
    <property type="project" value="TreeGrafter"/>
</dbReference>
<evidence type="ECO:0000259" key="5">
    <source>
        <dbReference type="Pfam" id="PF00496"/>
    </source>
</evidence>
<comment type="caution">
    <text evidence="6">The sequence shown here is derived from an EMBL/GenBank/DDBJ whole genome shotgun (WGS) entry which is preliminary data.</text>
</comment>
<dbReference type="AlphaFoldDB" id="A0A2N3PT64"/>
<dbReference type="InterPro" id="IPR039424">
    <property type="entry name" value="SBP_5"/>
</dbReference>
<comment type="similarity">
    <text evidence="2">Belongs to the bacterial solute-binding protein 5 family.</text>
</comment>
<dbReference type="PIRSF" id="PIRSF002741">
    <property type="entry name" value="MppA"/>
    <property type="match status" value="1"/>
</dbReference>
<dbReference type="GO" id="GO:0030288">
    <property type="term" value="C:outer membrane-bounded periplasmic space"/>
    <property type="evidence" value="ECO:0007669"/>
    <property type="project" value="UniProtKB-ARBA"/>
</dbReference>
<dbReference type="CDD" id="cd08492">
    <property type="entry name" value="PBP2_NikA_DppA_OppA_like_15"/>
    <property type="match status" value="1"/>
</dbReference>
<accession>A0A2N3PT64</accession>
<dbReference type="Gene3D" id="3.40.190.10">
    <property type="entry name" value="Periplasmic binding protein-like II"/>
    <property type="match status" value="1"/>
</dbReference>
<evidence type="ECO:0000256" key="1">
    <source>
        <dbReference type="ARBA" id="ARBA00004418"/>
    </source>
</evidence>
<organism evidence="6 7">
    <name type="scientific">Telmatospirillum siberiense</name>
    <dbReference type="NCBI Taxonomy" id="382514"/>
    <lineage>
        <taxon>Bacteria</taxon>
        <taxon>Pseudomonadati</taxon>
        <taxon>Pseudomonadota</taxon>
        <taxon>Alphaproteobacteria</taxon>
        <taxon>Rhodospirillales</taxon>
        <taxon>Rhodospirillaceae</taxon>
        <taxon>Telmatospirillum</taxon>
    </lineage>
</organism>
<keyword evidence="7" id="KW-1185">Reference proteome</keyword>
<dbReference type="Gene3D" id="3.10.105.10">
    <property type="entry name" value="Dipeptide-binding Protein, Domain 3"/>
    <property type="match status" value="1"/>
</dbReference>
<evidence type="ECO:0000313" key="7">
    <source>
        <dbReference type="Proteomes" id="UP000233293"/>
    </source>
</evidence>
<dbReference type="PANTHER" id="PTHR30290:SF10">
    <property type="entry name" value="PERIPLASMIC OLIGOPEPTIDE-BINDING PROTEIN-RELATED"/>
    <property type="match status" value="1"/>
</dbReference>
<dbReference type="GO" id="GO:0043190">
    <property type="term" value="C:ATP-binding cassette (ABC) transporter complex"/>
    <property type="evidence" value="ECO:0007669"/>
    <property type="project" value="InterPro"/>
</dbReference>
<dbReference type="SUPFAM" id="SSF53850">
    <property type="entry name" value="Periplasmic binding protein-like II"/>
    <property type="match status" value="1"/>
</dbReference>
<name>A0A2N3PT64_9PROT</name>
<dbReference type="InterPro" id="IPR030678">
    <property type="entry name" value="Peptide/Ni-bd"/>
</dbReference>
<evidence type="ECO:0000256" key="4">
    <source>
        <dbReference type="ARBA" id="ARBA00022729"/>
    </source>
</evidence>
<evidence type="ECO:0000256" key="3">
    <source>
        <dbReference type="ARBA" id="ARBA00022448"/>
    </source>
</evidence>
<dbReference type="InterPro" id="IPR000914">
    <property type="entry name" value="SBP_5_dom"/>
</dbReference>
<sequence>MRRSLPPFATISGARRHMASPIGSVSSSRGISITLLFLVAGFWSVSAMSATQTTTPKSGGQVTFGVTTEPVCFNPQRSEQQNSFILSRNLVDSLLAKDVSGRFLPWLAREWTVSADGRIYVFKLREGVTFHDGTPLDAEAVKFNLDFVRDKANTNAAGQLLQAVEHVEATASHEVTLHLAKPDSALLESLASIRLGILSPKSLQSGDRLCSGGPALAGSGPFKFESYVRGQSASFVRNDAYNWAPGYAAHQGPAYLDRLIVRFLPEYSVRAGALSSGQVDVIEGIQPTDIGLFKDQPGFQFIIGPSGAQTSFTLNVNYTIPPATDIRVRRALRDGADIAALVDSVYLGTVRRAWSNIAPDNPFYDKSLDGSWGKNVEQANRLLDEAGWTGRDSEGFRTRDGQRLAIEVGYPQPFVRDNRDILIQGLQAQLRKNLGFDLRLRFITGGEWAQQKEKGNWTIYPNTYLPADAAQELSANIGEQGFIRGVADKGDKELFRLINDALQATSQDEKTRLVRAAQRRAVDQAFIVPLFSANYQLAARDTVHGLSFETQLDSPSNFHDVWLTAK</sequence>
<dbReference type="PANTHER" id="PTHR30290">
    <property type="entry name" value="PERIPLASMIC BINDING COMPONENT OF ABC TRANSPORTER"/>
    <property type="match status" value="1"/>
</dbReference>
<comment type="subcellular location">
    <subcellularLocation>
        <location evidence="1">Periplasm</location>
    </subcellularLocation>
</comment>
<keyword evidence="4" id="KW-0732">Signal</keyword>
<proteinExistence type="inferred from homology"/>
<reference evidence="7" key="1">
    <citation type="submission" date="2017-12" db="EMBL/GenBank/DDBJ databases">
        <title>Draft genome sequence of Telmatospirillum siberiense 26-4b1T, an acidotolerant peatland alphaproteobacterium potentially involved in sulfur cycling.</title>
        <authorList>
            <person name="Hausmann B."/>
            <person name="Pjevac P."/>
            <person name="Schreck K."/>
            <person name="Herbold C.W."/>
            <person name="Daims H."/>
            <person name="Wagner M."/>
            <person name="Pester M."/>
            <person name="Loy A."/>
        </authorList>
    </citation>
    <scope>NUCLEOTIDE SEQUENCE [LARGE SCALE GENOMIC DNA]</scope>
    <source>
        <strain evidence="7">26-4b1</strain>
    </source>
</reference>
<evidence type="ECO:0000256" key="2">
    <source>
        <dbReference type="ARBA" id="ARBA00005695"/>
    </source>
</evidence>
<keyword evidence="3" id="KW-0813">Transport</keyword>
<dbReference type="Proteomes" id="UP000233293">
    <property type="component" value="Unassembled WGS sequence"/>
</dbReference>
<dbReference type="Pfam" id="PF00496">
    <property type="entry name" value="SBP_bac_5"/>
    <property type="match status" value="1"/>
</dbReference>
<feature type="domain" description="Solute-binding protein family 5" evidence="5">
    <location>
        <begin position="104"/>
        <end position="461"/>
    </location>
</feature>
<evidence type="ECO:0000313" key="6">
    <source>
        <dbReference type="EMBL" id="PKU23566.1"/>
    </source>
</evidence>
<dbReference type="GO" id="GO:0015833">
    <property type="term" value="P:peptide transport"/>
    <property type="evidence" value="ECO:0007669"/>
    <property type="project" value="TreeGrafter"/>
</dbReference>
<protein>
    <submittedName>
        <fullName evidence="6">ABC transporter substrate-binding protein</fullName>
    </submittedName>
</protein>